<dbReference type="GO" id="GO:0009313">
    <property type="term" value="P:oligosaccharide catabolic process"/>
    <property type="evidence" value="ECO:0007669"/>
    <property type="project" value="TreeGrafter"/>
</dbReference>
<dbReference type="InterPro" id="IPR013780">
    <property type="entry name" value="Glyco_hydro_b"/>
</dbReference>
<evidence type="ECO:0000256" key="3">
    <source>
        <dbReference type="ARBA" id="ARBA00023295"/>
    </source>
</evidence>
<dbReference type="PANTHER" id="PTHR10357">
    <property type="entry name" value="ALPHA-AMYLASE FAMILY MEMBER"/>
    <property type="match status" value="1"/>
</dbReference>
<dbReference type="PANTHER" id="PTHR10357:SF184">
    <property type="entry name" value="OLIGO-1,6-GLUCOSIDASE 1"/>
    <property type="match status" value="1"/>
</dbReference>
<reference evidence="5 6" key="1">
    <citation type="submission" date="2020-07" db="EMBL/GenBank/DDBJ databases">
        <title>A new beta-1,3-glucan-decomposing anaerobic bacterium isolated from anoxic soil subjected to biological soil disinfestation.</title>
        <authorList>
            <person name="Ueki A."/>
            <person name="Tonouchi A."/>
        </authorList>
    </citation>
    <scope>NUCLEOTIDE SEQUENCE [LARGE SCALE GENOMIC DNA]</scope>
    <source>
        <strain evidence="5 6">TW1</strain>
    </source>
</reference>
<dbReference type="Pfam" id="PF00128">
    <property type="entry name" value="Alpha-amylase"/>
    <property type="match status" value="1"/>
</dbReference>
<keyword evidence="3" id="KW-0326">Glycosidase</keyword>
<keyword evidence="2" id="KW-0378">Hydrolase</keyword>
<proteinExistence type="inferred from homology"/>
<dbReference type="EMBL" id="BLZR01000001">
    <property type="protein sequence ID" value="GFP74956.1"/>
    <property type="molecule type" value="Genomic_DNA"/>
</dbReference>
<comment type="caution">
    <text evidence="5">The sequence shown here is derived from an EMBL/GenBank/DDBJ whole genome shotgun (WGS) entry which is preliminary data.</text>
</comment>
<comment type="similarity">
    <text evidence="1">Belongs to the glycosyl hydrolase 13 family.</text>
</comment>
<dbReference type="Gene3D" id="3.20.20.80">
    <property type="entry name" value="Glycosidases"/>
    <property type="match status" value="1"/>
</dbReference>
<dbReference type="AlphaFoldDB" id="A0A6V8SE19"/>
<dbReference type="SUPFAM" id="SSF51445">
    <property type="entry name" value="(Trans)glycosidases"/>
    <property type="match status" value="1"/>
</dbReference>
<dbReference type="Pfam" id="PF23915">
    <property type="entry name" value="SusG_C"/>
    <property type="match status" value="1"/>
</dbReference>
<evidence type="ECO:0000313" key="6">
    <source>
        <dbReference type="Proteomes" id="UP000580568"/>
    </source>
</evidence>
<dbReference type="InterPro" id="IPR017853">
    <property type="entry name" value="GH"/>
</dbReference>
<dbReference type="FunFam" id="2.60.40.1180:FF:000007">
    <property type="entry name" value="Sucrose isomerase"/>
    <property type="match status" value="1"/>
</dbReference>
<protein>
    <submittedName>
        <fullName evidence="5">Oligo-1,6-glucosidase</fullName>
    </submittedName>
</protein>
<feature type="domain" description="Glycosyl hydrolase family 13 catalytic" evidence="4">
    <location>
        <begin position="13"/>
        <end position="419"/>
    </location>
</feature>
<evidence type="ECO:0000256" key="1">
    <source>
        <dbReference type="ARBA" id="ARBA00008061"/>
    </source>
</evidence>
<evidence type="ECO:0000256" key="2">
    <source>
        <dbReference type="ARBA" id="ARBA00022801"/>
    </source>
</evidence>
<accession>A0A6V8SE19</accession>
<dbReference type="InterPro" id="IPR006047">
    <property type="entry name" value="GH13_cat_dom"/>
</dbReference>
<gene>
    <name evidence="5" type="ORF">bsdtw1_01019</name>
</gene>
<dbReference type="FunFam" id="3.90.400.10:FF:000002">
    <property type="entry name" value="Sucrose isomerase"/>
    <property type="match status" value="1"/>
</dbReference>
<dbReference type="InterPro" id="IPR056300">
    <property type="entry name" value="SusG-like_C"/>
</dbReference>
<name>A0A6V8SE19_9CLOT</name>
<sequence>MERKWWKEGVAYQIYVRSFKDSNGDGIGDLRGIIEKLDYIKSLGVDMIYLNPINKSPNEDNGYDISDFEDIMVEFGDLDVFDELLKGIHQRNMRLIMDMVINHSSDEHPWFIEAKKSKENKYRDYYIWSKGKGNNPPNNWGSFFGGSAWELDENTEEYYLHIFSKKQPDLNWTNKKLRQDMKSMLRYWVEKGVDGFRMDAINHLAKDMNFPDGEIKEGALYGDFIPYVQNLPEVHDYLKELKRDVFTDSHVVIGETGGINYENAHVYTGVDNKELDFTFHFDLHSVGKGDNPWERIGIDLIKDVKEKMTGWATRDEKEGWCPIFYSNHDTTRTVSRLGDDKKYHKLSAKMLAALQLTHKGTPFIYYGDEIGMTNAENFKLEDYRDASIFTRYDEFVLSGMVSHENYIKGLNLTSRDNSRTPMQWNDKKNAGFTDSTPWINVNSNYQAINVEKQEKDYDSILNFYKKLIALRNKELALVYGTFKEVDKENTSIYSYLRILGNKKILVICNFFGKDAQLKLSDEILLSNFKLEVCNYESDEDNSQIKNESIINLRPYEARVYISET</sequence>
<dbReference type="FunFam" id="3.20.20.80:FF:000064">
    <property type="entry name" value="Oligo-1,6-glucosidase"/>
    <property type="match status" value="1"/>
</dbReference>
<dbReference type="SUPFAM" id="SSF51011">
    <property type="entry name" value="Glycosyl hydrolase domain"/>
    <property type="match status" value="1"/>
</dbReference>
<organism evidence="5 6">
    <name type="scientific">Clostridium fungisolvens</name>
    <dbReference type="NCBI Taxonomy" id="1604897"/>
    <lineage>
        <taxon>Bacteria</taxon>
        <taxon>Bacillati</taxon>
        <taxon>Bacillota</taxon>
        <taxon>Clostridia</taxon>
        <taxon>Eubacteriales</taxon>
        <taxon>Clostridiaceae</taxon>
        <taxon>Clostridium</taxon>
    </lineage>
</organism>
<dbReference type="InterPro" id="IPR045857">
    <property type="entry name" value="O16G_dom_2"/>
</dbReference>
<dbReference type="Gene3D" id="2.60.40.1180">
    <property type="entry name" value="Golgi alpha-mannosidase II"/>
    <property type="match status" value="1"/>
</dbReference>
<dbReference type="SMART" id="SM00642">
    <property type="entry name" value="Aamy"/>
    <property type="match status" value="1"/>
</dbReference>
<dbReference type="GO" id="GO:0004556">
    <property type="term" value="F:alpha-amylase activity"/>
    <property type="evidence" value="ECO:0007669"/>
    <property type="project" value="TreeGrafter"/>
</dbReference>
<dbReference type="CDD" id="cd11333">
    <property type="entry name" value="AmyAc_SI_OligoGlu_DGase"/>
    <property type="match status" value="1"/>
</dbReference>
<keyword evidence="6" id="KW-1185">Reference proteome</keyword>
<evidence type="ECO:0000313" key="5">
    <source>
        <dbReference type="EMBL" id="GFP74956.1"/>
    </source>
</evidence>
<evidence type="ECO:0000259" key="4">
    <source>
        <dbReference type="SMART" id="SM00642"/>
    </source>
</evidence>
<dbReference type="Gene3D" id="3.90.400.10">
    <property type="entry name" value="Oligo-1,6-glucosidase, Domain 2"/>
    <property type="match status" value="1"/>
</dbReference>
<dbReference type="Proteomes" id="UP000580568">
    <property type="component" value="Unassembled WGS sequence"/>
</dbReference>
<dbReference type="RefSeq" id="WP_183276491.1">
    <property type="nucleotide sequence ID" value="NZ_BLZR01000001.1"/>
</dbReference>